<proteinExistence type="predicted"/>
<dbReference type="CDD" id="cd04196">
    <property type="entry name" value="GT_2_like_d"/>
    <property type="match status" value="1"/>
</dbReference>
<feature type="domain" description="Glycosyltransferase 2-like" evidence="1">
    <location>
        <begin position="3"/>
        <end position="160"/>
    </location>
</feature>
<accession>A0ABX0QLG7</accession>
<evidence type="ECO:0000313" key="3">
    <source>
        <dbReference type="Proteomes" id="UP000606008"/>
    </source>
</evidence>
<dbReference type="PANTHER" id="PTHR22916">
    <property type="entry name" value="GLYCOSYLTRANSFERASE"/>
    <property type="match status" value="1"/>
</dbReference>
<organism evidence="2 3">
    <name type="scientific">Fibrivirga algicola</name>
    <dbReference type="NCBI Taxonomy" id="2950420"/>
    <lineage>
        <taxon>Bacteria</taxon>
        <taxon>Pseudomonadati</taxon>
        <taxon>Bacteroidota</taxon>
        <taxon>Cytophagia</taxon>
        <taxon>Cytophagales</taxon>
        <taxon>Spirosomataceae</taxon>
        <taxon>Fibrivirga</taxon>
    </lineage>
</organism>
<gene>
    <name evidence="2" type="ORF">F7231_15885</name>
</gene>
<evidence type="ECO:0000259" key="1">
    <source>
        <dbReference type="Pfam" id="PF00535"/>
    </source>
</evidence>
<dbReference type="Proteomes" id="UP000606008">
    <property type="component" value="Unassembled WGS sequence"/>
</dbReference>
<dbReference type="InterPro" id="IPR029044">
    <property type="entry name" value="Nucleotide-diphossugar_trans"/>
</dbReference>
<keyword evidence="3" id="KW-1185">Reference proteome</keyword>
<protein>
    <submittedName>
        <fullName evidence="2">Glycosyltransferase family 2 protein</fullName>
    </submittedName>
</protein>
<dbReference type="PANTHER" id="PTHR22916:SF3">
    <property type="entry name" value="UDP-GLCNAC:BETAGAL BETA-1,3-N-ACETYLGLUCOSAMINYLTRANSFERASE-LIKE PROTEIN 1"/>
    <property type="match status" value="1"/>
</dbReference>
<dbReference type="Gene3D" id="3.90.550.10">
    <property type="entry name" value="Spore Coat Polysaccharide Biosynthesis Protein SpsA, Chain A"/>
    <property type="match status" value="1"/>
</dbReference>
<dbReference type="EMBL" id="WAEL01000005">
    <property type="protein sequence ID" value="NID11653.1"/>
    <property type="molecule type" value="Genomic_DNA"/>
</dbReference>
<evidence type="ECO:0000313" key="2">
    <source>
        <dbReference type="EMBL" id="NID11653.1"/>
    </source>
</evidence>
<dbReference type="InterPro" id="IPR001173">
    <property type="entry name" value="Glyco_trans_2-like"/>
</dbReference>
<reference evidence="2" key="1">
    <citation type="submission" date="2024-05" db="EMBL/GenBank/DDBJ databases">
        <authorList>
            <person name="Jung D.-H."/>
        </authorList>
    </citation>
    <scope>NUCLEOTIDE SEQUENCE</scope>
    <source>
        <strain evidence="2">JA-25</strain>
    </source>
</reference>
<dbReference type="Pfam" id="PF00535">
    <property type="entry name" value="Glycos_transf_2"/>
    <property type="match status" value="1"/>
</dbReference>
<comment type="caution">
    <text evidence="2">The sequence shown here is derived from an EMBL/GenBank/DDBJ whole genome shotgun (WGS) entry which is preliminary data.</text>
</comment>
<dbReference type="SUPFAM" id="SSF53448">
    <property type="entry name" value="Nucleotide-diphospho-sugar transferases"/>
    <property type="match status" value="1"/>
</dbReference>
<sequence>MISVCMACYNGEQSIKRQIDSILIQLEIDDELIISDDGSTDNTLSIVGSFRDGRIKVITNNGLKGPVGNFQNALNEASGNFIFLSDQDDIWRPDKVKVMSERLNLADLVLSDCRIVDQNLKQIIASFFSFRKSRPGFMHNLYKNSYIGCCMAFRREILEYVLPFPKHIHMHDWWIGLLVELKGSVNFIDLPLIDYVRHGNNVSPTGEISTNPFYKRFLNRVIILWYIVYRNLYISNLVK</sequence>
<name>A0ABX0QLG7_9BACT</name>